<evidence type="ECO:0000256" key="2">
    <source>
        <dbReference type="ARBA" id="ARBA00005641"/>
    </source>
</evidence>
<keyword evidence="4 9" id="KW-0732">Signal</keyword>
<comment type="catalytic activity">
    <reaction evidence="1">
        <text>Endohydrolysis of (1-&gt;4)-beta-D-glucosidic linkages in cellulose, lichenin and cereal beta-D-glucans.</text>
        <dbReference type="EC" id="3.2.1.4"/>
    </reaction>
</comment>
<keyword evidence="5 8" id="KW-0378">Hydrolase</keyword>
<dbReference type="GO" id="GO:0008810">
    <property type="term" value="F:cellulase activity"/>
    <property type="evidence" value="ECO:0007669"/>
    <property type="project" value="UniProtKB-EC"/>
</dbReference>
<evidence type="ECO:0000256" key="1">
    <source>
        <dbReference type="ARBA" id="ARBA00000966"/>
    </source>
</evidence>
<name>A0AAD6CIX6_9EURO</name>
<evidence type="ECO:0000313" key="11">
    <source>
        <dbReference type="EMBL" id="KAJ5524334.1"/>
    </source>
</evidence>
<dbReference type="SUPFAM" id="SSF51445">
    <property type="entry name" value="(Trans)glycosidases"/>
    <property type="match status" value="1"/>
</dbReference>
<dbReference type="AlphaFoldDB" id="A0AAD6CIX6"/>
<dbReference type="EMBL" id="JAQIZZ010000008">
    <property type="protein sequence ID" value="KAJ5524334.1"/>
    <property type="molecule type" value="Genomic_DNA"/>
</dbReference>
<dbReference type="PANTHER" id="PTHR34142">
    <property type="entry name" value="ENDO-BETA-1,4-GLUCANASE A"/>
    <property type="match status" value="1"/>
</dbReference>
<evidence type="ECO:0000256" key="6">
    <source>
        <dbReference type="ARBA" id="ARBA00023295"/>
    </source>
</evidence>
<feature type="domain" description="Glycoside hydrolase family 5" evidence="10">
    <location>
        <begin position="36"/>
        <end position="300"/>
    </location>
</feature>
<evidence type="ECO:0000256" key="7">
    <source>
        <dbReference type="ARBA" id="ARBA00025192"/>
    </source>
</evidence>
<comment type="similarity">
    <text evidence="2 8">Belongs to the glycosyl hydrolase 5 (cellulase A) family.</text>
</comment>
<proteinExistence type="inferred from homology"/>
<evidence type="ECO:0000259" key="10">
    <source>
        <dbReference type="Pfam" id="PF00150"/>
    </source>
</evidence>
<dbReference type="Proteomes" id="UP001220324">
    <property type="component" value="Unassembled WGS sequence"/>
</dbReference>
<dbReference type="GO" id="GO:0009251">
    <property type="term" value="P:glucan catabolic process"/>
    <property type="evidence" value="ECO:0007669"/>
    <property type="project" value="TreeGrafter"/>
</dbReference>
<reference evidence="11 12" key="1">
    <citation type="journal article" date="2023" name="IMA Fungus">
        <title>Comparative genomic study of the Penicillium genus elucidates a diverse pangenome and 15 lateral gene transfer events.</title>
        <authorList>
            <person name="Petersen C."/>
            <person name="Sorensen T."/>
            <person name="Nielsen M.R."/>
            <person name="Sondergaard T.E."/>
            <person name="Sorensen J.L."/>
            <person name="Fitzpatrick D.A."/>
            <person name="Frisvad J.C."/>
            <person name="Nielsen K.L."/>
        </authorList>
    </citation>
    <scope>NUCLEOTIDE SEQUENCE [LARGE SCALE GENOMIC DNA]</scope>
    <source>
        <strain evidence="11 12">IBT 35679</strain>
    </source>
</reference>
<protein>
    <recommendedName>
        <fullName evidence="3">cellulase</fullName>
        <ecNumber evidence="3">3.2.1.4</ecNumber>
    </recommendedName>
</protein>
<dbReference type="InterPro" id="IPR001547">
    <property type="entry name" value="Glyco_hydro_5"/>
</dbReference>
<evidence type="ECO:0000256" key="3">
    <source>
        <dbReference type="ARBA" id="ARBA00012601"/>
    </source>
</evidence>
<evidence type="ECO:0000256" key="8">
    <source>
        <dbReference type="RuleBase" id="RU361153"/>
    </source>
</evidence>
<keyword evidence="12" id="KW-1185">Reference proteome</keyword>
<evidence type="ECO:0000256" key="4">
    <source>
        <dbReference type="ARBA" id="ARBA00022729"/>
    </source>
</evidence>
<comment type="function">
    <text evidence="7">Has endoglucanase activity on substrates containing beta-1,4 glycosidic bonds, like in carboxymethylcellulose (CMC), hydroxyethylcellulose (HEC) and beta-glucan. Involved in the degradation of complex natural cellulosic substrates.</text>
</comment>
<comment type="caution">
    <text evidence="11">The sequence shown here is derived from an EMBL/GenBank/DDBJ whole genome shotgun (WGS) entry which is preliminary data.</text>
</comment>
<dbReference type="PANTHER" id="PTHR34142:SF1">
    <property type="entry name" value="GLYCOSIDE HYDROLASE FAMILY 5 DOMAIN-CONTAINING PROTEIN"/>
    <property type="match status" value="1"/>
</dbReference>
<evidence type="ECO:0000256" key="5">
    <source>
        <dbReference type="ARBA" id="ARBA00022801"/>
    </source>
</evidence>
<dbReference type="EC" id="3.2.1.4" evidence="3"/>
<dbReference type="Pfam" id="PF00150">
    <property type="entry name" value="Cellulase"/>
    <property type="match status" value="1"/>
</dbReference>
<sequence length="331" mass="36438">MRFSYFTLLAAATSVAASPLKNAKRSSSFEWFGASESGAEFGSGNIPGVYGTDYIFPSTSAIQTLIDDGMNIFRVTFLMERLVPTTMTGSFDTEYLSNLTNVVNYITEAGAHAILDPHNFGRYYGSIITSISDFQTFWENVAKKFASNSLVIFDTNNEYHDMDQTLVFDLNQAAIDGVRAAGATSQYIFVEGNSYTGAWTWTEYNDNLVNLTDPENKIVYEMHQYLDSDGSGTSSTCVSSTIGQERVESATQWLIDNNKVGVLGEFAGGVNTVCEEAIVGMLDYMEENSAVWKGALWWAAGPWWGSYIFSMEPPSGVAYTGMLSTLEPYFA</sequence>
<dbReference type="InterPro" id="IPR017853">
    <property type="entry name" value="GH"/>
</dbReference>
<feature type="signal peptide" evidence="9">
    <location>
        <begin position="1"/>
        <end position="17"/>
    </location>
</feature>
<accession>A0AAD6CIX6</accession>
<keyword evidence="6 8" id="KW-0326">Glycosidase</keyword>
<evidence type="ECO:0000256" key="9">
    <source>
        <dbReference type="SAM" id="SignalP"/>
    </source>
</evidence>
<evidence type="ECO:0000313" key="12">
    <source>
        <dbReference type="Proteomes" id="UP001220324"/>
    </source>
</evidence>
<feature type="chain" id="PRO_5042144661" description="cellulase" evidence="9">
    <location>
        <begin position="18"/>
        <end position="331"/>
    </location>
</feature>
<dbReference type="Gene3D" id="3.20.20.80">
    <property type="entry name" value="Glycosidases"/>
    <property type="match status" value="1"/>
</dbReference>
<organism evidence="11 12">
    <name type="scientific">Penicillium frequentans</name>
    <dbReference type="NCBI Taxonomy" id="3151616"/>
    <lineage>
        <taxon>Eukaryota</taxon>
        <taxon>Fungi</taxon>
        <taxon>Dikarya</taxon>
        <taxon>Ascomycota</taxon>
        <taxon>Pezizomycotina</taxon>
        <taxon>Eurotiomycetes</taxon>
        <taxon>Eurotiomycetidae</taxon>
        <taxon>Eurotiales</taxon>
        <taxon>Aspergillaceae</taxon>
        <taxon>Penicillium</taxon>
    </lineage>
</organism>
<dbReference type="FunFam" id="3.20.20.80:FF:000078">
    <property type="entry name" value="Endo-beta-1,4-glucanase B"/>
    <property type="match status" value="1"/>
</dbReference>
<gene>
    <name evidence="11" type="ORF">N7494_010984</name>
</gene>